<dbReference type="Gene3D" id="3.30.300.30">
    <property type="match status" value="1"/>
</dbReference>
<evidence type="ECO:0000256" key="2">
    <source>
        <dbReference type="SAM" id="Phobius"/>
    </source>
</evidence>
<feature type="domain" description="AMP-dependent synthetase/ligase" evidence="3">
    <location>
        <begin position="56"/>
        <end position="411"/>
    </location>
</feature>
<dbReference type="Gene3D" id="3.40.50.12780">
    <property type="entry name" value="N-terminal domain of ligase-like"/>
    <property type="match status" value="1"/>
</dbReference>
<dbReference type="Pfam" id="PF00501">
    <property type="entry name" value="AMP-binding"/>
    <property type="match status" value="1"/>
</dbReference>
<feature type="transmembrane region" description="Helical" evidence="2">
    <location>
        <begin position="110"/>
        <end position="131"/>
    </location>
</feature>
<dbReference type="InterPro" id="IPR045851">
    <property type="entry name" value="AMP-bd_C_sf"/>
</dbReference>
<dbReference type="InterPro" id="IPR050237">
    <property type="entry name" value="ATP-dep_AMP-bd_enzyme"/>
</dbReference>
<keyword evidence="1" id="KW-0436">Ligase</keyword>
<gene>
    <name evidence="5" type="ORF">K6K13_09600</name>
</gene>
<keyword evidence="2" id="KW-0812">Transmembrane</keyword>
<evidence type="ECO:0000313" key="6">
    <source>
        <dbReference type="Proteomes" id="UP000825886"/>
    </source>
</evidence>
<dbReference type="Proteomes" id="UP000825886">
    <property type="component" value="Chromosome"/>
</dbReference>
<evidence type="ECO:0000256" key="1">
    <source>
        <dbReference type="ARBA" id="ARBA00022598"/>
    </source>
</evidence>
<feature type="domain" description="AMP-binding enzyme C-terminal" evidence="4">
    <location>
        <begin position="463"/>
        <end position="532"/>
    </location>
</feature>
<dbReference type="PANTHER" id="PTHR43767">
    <property type="entry name" value="LONG-CHAIN-FATTY-ACID--COA LIGASE"/>
    <property type="match status" value="1"/>
</dbReference>
<keyword evidence="6" id="KW-1185">Reference proteome</keyword>
<dbReference type="RefSeq" id="WP_222160586.1">
    <property type="nucleotide sequence ID" value="NZ_CP081864.1"/>
</dbReference>
<keyword evidence="2" id="KW-0472">Membrane</keyword>
<dbReference type="InterPro" id="IPR042099">
    <property type="entry name" value="ANL_N_sf"/>
</dbReference>
<protein>
    <submittedName>
        <fullName evidence="5">AMP-binding protein</fullName>
    </submittedName>
</protein>
<dbReference type="InterPro" id="IPR000873">
    <property type="entry name" value="AMP-dep_synth/lig_dom"/>
</dbReference>
<reference evidence="5 6" key="1">
    <citation type="submission" date="2021-08" db="EMBL/GenBank/DDBJ databases">
        <title>Culture and genomic analysis of Symbiopectobacterium purcellii sp. nov. gen. nov., isolated from the leafhopper Empoasca decipiens.</title>
        <authorList>
            <person name="Nadal-Jimenez P."/>
            <person name="Siozios S."/>
            <person name="Halliday N."/>
            <person name="Camara M."/>
            <person name="Hurst G.D.D."/>
        </authorList>
    </citation>
    <scope>NUCLEOTIDE SEQUENCE [LARGE SCALE GENOMIC DNA]</scope>
    <source>
        <strain evidence="5 6">SyEd1</strain>
    </source>
</reference>
<dbReference type="SUPFAM" id="SSF56801">
    <property type="entry name" value="Acetyl-CoA synthetase-like"/>
    <property type="match status" value="1"/>
</dbReference>
<organism evidence="5 6">
    <name type="scientific">Symbiopectobacterium purcellii</name>
    <dbReference type="NCBI Taxonomy" id="2871826"/>
    <lineage>
        <taxon>Bacteria</taxon>
        <taxon>Pseudomonadati</taxon>
        <taxon>Pseudomonadota</taxon>
        <taxon>Gammaproteobacteria</taxon>
        <taxon>Enterobacterales</taxon>
        <taxon>Enterobacteriaceae</taxon>
    </lineage>
</organism>
<proteinExistence type="predicted"/>
<dbReference type="EMBL" id="CP081864">
    <property type="protein sequence ID" value="QZN97549.1"/>
    <property type="molecule type" value="Genomic_DNA"/>
</dbReference>
<dbReference type="PROSITE" id="PS00455">
    <property type="entry name" value="AMP_BINDING"/>
    <property type="match status" value="1"/>
</dbReference>
<evidence type="ECO:0000259" key="3">
    <source>
        <dbReference type="Pfam" id="PF00501"/>
    </source>
</evidence>
<keyword evidence="2" id="KW-1133">Transmembrane helix</keyword>
<accession>A0ABX9AQT3</accession>
<dbReference type="Pfam" id="PF13193">
    <property type="entry name" value="AMP-binding_C"/>
    <property type="match status" value="1"/>
</dbReference>
<sequence length="554" mass="60532">MHNNDAQDAYLTDTRLFDTDARRLPPPLAWPPDAVQRYQDVGYWQADTLSTHILRWQQVYSEHIALIAEGHAWPYWKLIGQGRRFATMLRQHGVSPGDPVLVQLPNGADFAVALFAVLLIGAVPVLVVPTLCPKTVLQVAVQARARRYLGSARIFQSENEALTTQLAEYGCRTLFSGKTDRFCFCQETMIAAPPPGDEAGNIALLLLSGGTTGTPKLIPRTHADYVYNFQRCAELCALSERDRYLAALPMAHNFSLACPGALGVWSRGGCVVVPATPAPEDAFAAIARFGVTLTALVPSLSQCWLEALDSELPDLRSLRLIQVGGAKLDANRAGAMLNRFGCQLQQVFGMAEGLITATRLDDTPHTILTTQGRPLCEDDDIRIVDPAGNAVSPGDSGELWVRGPYTIRGYFRVRPSDMQPFTSEGFYRSGDRVRCLPDGNLCVEGRIKETINRHGESVAAGDIEDALRLHPAVRDVAVVTGLDETVHAVVVAKRSLLLADLCAFLEQQGVPLSRWPDALSVVKTLPLTPMGKINKQALTARLLGRVKEQVKEQP</sequence>
<evidence type="ECO:0000259" key="4">
    <source>
        <dbReference type="Pfam" id="PF13193"/>
    </source>
</evidence>
<dbReference type="InterPro" id="IPR020845">
    <property type="entry name" value="AMP-binding_CS"/>
</dbReference>
<dbReference type="PANTHER" id="PTHR43767:SF1">
    <property type="entry name" value="NONRIBOSOMAL PEPTIDE SYNTHASE PES1 (EUROFUNG)-RELATED"/>
    <property type="match status" value="1"/>
</dbReference>
<dbReference type="InterPro" id="IPR025110">
    <property type="entry name" value="AMP-bd_C"/>
</dbReference>
<evidence type="ECO:0000313" key="5">
    <source>
        <dbReference type="EMBL" id="QZN97549.1"/>
    </source>
</evidence>
<name>A0ABX9AQT3_9ENTR</name>